<proteinExistence type="predicted"/>
<accession>A0A6J4VAY6</accession>
<name>A0A6J4VAY6_9BACT</name>
<gene>
    <name evidence="2" type="ORF">AVDCRST_MAG59-3454</name>
</gene>
<feature type="compositionally biased region" description="Low complexity" evidence="1">
    <location>
        <begin position="139"/>
        <end position="153"/>
    </location>
</feature>
<feature type="compositionally biased region" description="Low complexity" evidence="1">
    <location>
        <begin position="1"/>
        <end position="18"/>
    </location>
</feature>
<evidence type="ECO:0000256" key="1">
    <source>
        <dbReference type="SAM" id="MobiDB-lite"/>
    </source>
</evidence>
<dbReference type="AlphaFoldDB" id="A0A6J4VAY6"/>
<feature type="region of interest" description="Disordered" evidence="1">
    <location>
        <begin position="1"/>
        <end position="153"/>
    </location>
</feature>
<feature type="non-terminal residue" evidence="2">
    <location>
        <position position="153"/>
    </location>
</feature>
<organism evidence="2">
    <name type="scientific">uncultured Thermomicrobiales bacterium</name>
    <dbReference type="NCBI Taxonomy" id="1645740"/>
    <lineage>
        <taxon>Bacteria</taxon>
        <taxon>Pseudomonadati</taxon>
        <taxon>Thermomicrobiota</taxon>
        <taxon>Thermomicrobia</taxon>
        <taxon>Thermomicrobiales</taxon>
        <taxon>environmental samples</taxon>
    </lineage>
</organism>
<dbReference type="EMBL" id="CADCWF010000250">
    <property type="protein sequence ID" value="CAA9570372.1"/>
    <property type="molecule type" value="Genomic_DNA"/>
</dbReference>
<feature type="compositionally biased region" description="Basic residues" evidence="1">
    <location>
        <begin position="43"/>
        <end position="60"/>
    </location>
</feature>
<feature type="non-terminal residue" evidence="2">
    <location>
        <position position="1"/>
    </location>
</feature>
<evidence type="ECO:0000313" key="2">
    <source>
        <dbReference type="EMBL" id="CAA9570372.1"/>
    </source>
</evidence>
<protein>
    <submittedName>
        <fullName evidence="2">Uncharacterized protein</fullName>
    </submittedName>
</protein>
<sequence>AGGGAPPRRAGHGACRGRPSPRPRPVPAPGRRRRWGPRPPPPGRRRFGRRGGPPLRRRFGPRRDWAPSHPHSRRRPAQWELGGAGPPAAGGRLTSGCVTPRIRCRRRPDRGARRGGSSPASPKRPWAAALLDAGRLSRPPLGTRTATATTGRL</sequence>
<reference evidence="2" key="1">
    <citation type="submission" date="2020-02" db="EMBL/GenBank/DDBJ databases">
        <authorList>
            <person name="Meier V. D."/>
        </authorList>
    </citation>
    <scope>NUCLEOTIDE SEQUENCE</scope>
    <source>
        <strain evidence="2">AVDCRST_MAG59</strain>
    </source>
</reference>